<dbReference type="RefSeq" id="WP_166937340.1">
    <property type="nucleotide sequence ID" value="NZ_BAAADD010000012.1"/>
</dbReference>
<dbReference type="GO" id="GO:0016787">
    <property type="term" value="F:hydrolase activity"/>
    <property type="evidence" value="ECO:0007669"/>
    <property type="project" value="UniProtKB-KW"/>
</dbReference>
<evidence type="ECO:0000259" key="5">
    <source>
        <dbReference type="Pfam" id="PF08531"/>
    </source>
</evidence>
<reference evidence="8 9" key="1">
    <citation type="journal article" date="2019" name="Int. J. Syst. Evol. Microbiol.">
        <title>The Global Catalogue of Microorganisms (GCM) 10K type strain sequencing project: providing services to taxonomists for standard genome sequencing and annotation.</title>
        <authorList>
            <consortium name="The Broad Institute Genomics Platform"/>
            <consortium name="The Broad Institute Genome Sequencing Center for Infectious Disease"/>
            <person name="Wu L."/>
            <person name="Ma J."/>
        </authorList>
    </citation>
    <scope>NUCLEOTIDE SEQUENCE [LARGE SCALE GENOMIC DNA]</scope>
    <source>
        <strain evidence="8 9">JCM 15089</strain>
    </source>
</reference>
<keyword evidence="3 8" id="KW-0378">Hydrolase</keyword>
<dbReference type="PIRSF" id="PIRSF010631">
    <property type="entry name" value="A-rhamnsds"/>
    <property type="match status" value="1"/>
</dbReference>
<evidence type="ECO:0000313" key="9">
    <source>
        <dbReference type="Proteomes" id="UP001499951"/>
    </source>
</evidence>
<dbReference type="InterPro" id="IPR012341">
    <property type="entry name" value="6hp_glycosidase-like_sf"/>
</dbReference>
<evidence type="ECO:0000256" key="3">
    <source>
        <dbReference type="ARBA" id="ARBA00022801"/>
    </source>
</evidence>
<dbReference type="Gene3D" id="2.60.40.10">
    <property type="entry name" value="Immunoglobulins"/>
    <property type="match status" value="1"/>
</dbReference>
<dbReference type="Gene3D" id="2.60.420.10">
    <property type="entry name" value="Maltose phosphorylase, domain 3"/>
    <property type="match status" value="1"/>
</dbReference>
<accession>A0ABN1F9H3</accession>
<dbReference type="InterPro" id="IPR016007">
    <property type="entry name" value="Alpha_rhamnosid"/>
</dbReference>
<dbReference type="InterPro" id="IPR013737">
    <property type="entry name" value="Bac_rhamnosid_N"/>
</dbReference>
<feature type="domain" description="Alpha-L-rhamnosidase six-hairpin glycosidase" evidence="6">
    <location>
        <begin position="593"/>
        <end position="931"/>
    </location>
</feature>
<dbReference type="SUPFAM" id="SSF48208">
    <property type="entry name" value="Six-hairpin glycosidases"/>
    <property type="match status" value="1"/>
</dbReference>
<keyword evidence="9" id="KW-1185">Reference proteome</keyword>
<proteinExistence type="predicted"/>
<feature type="domain" description="Bacterial alpha-L-rhamnosidase N-terminal" evidence="5">
    <location>
        <begin position="313"/>
        <end position="482"/>
    </location>
</feature>
<evidence type="ECO:0000259" key="6">
    <source>
        <dbReference type="Pfam" id="PF17389"/>
    </source>
</evidence>
<dbReference type="InterPro" id="IPR008928">
    <property type="entry name" value="6-hairpin_glycosidase_sf"/>
</dbReference>
<evidence type="ECO:0000259" key="4">
    <source>
        <dbReference type="Pfam" id="PF05592"/>
    </source>
</evidence>
<dbReference type="Pfam" id="PF05592">
    <property type="entry name" value="Bac_rhamnosid"/>
    <property type="match status" value="1"/>
</dbReference>
<dbReference type="EC" id="3.2.1.40" evidence="2"/>
<dbReference type="InterPro" id="IPR035396">
    <property type="entry name" value="Bac_rhamnosid6H"/>
</dbReference>
<evidence type="ECO:0000256" key="1">
    <source>
        <dbReference type="ARBA" id="ARBA00001445"/>
    </source>
</evidence>
<dbReference type="Pfam" id="PF08531">
    <property type="entry name" value="Bac_rhamnosid_N"/>
    <property type="match status" value="1"/>
</dbReference>
<comment type="caution">
    <text evidence="8">The sequence shown here is derived from an EMBL/GenBank/DDBJ whole genome shotgun (WGS) entry which is preliminary data.</text>
</comment>
<evidence type="ECO:0000259" key="7">
    <source>
        <dbReference type="Pfam" id="PF17390"/>
    </source>
</evidence>
<organism evidence="8 9">
    <name type="scientific">Rhizomicrobium electricum</name>
    <dbReference type="NCBI Taxonomy" id="480070"/>
    <lineage>
        <taxon>Bacteria</taxon>
        <taxon>Pseudomonadati</taxon>
        <taxon>Pseudomonadota</taxon>
        <taxon>Alphaproteobacteria</taxon>
        <taxon>Micropepsales</taxon>
        <taxon>Micropepsaceae</taxon>
        <taxon>Rhizomicrobium</taxon>
    </lineage>
</organism>
<dbReference type="EMBL" id="BAAADD010000012">
    <property type="protein sequence ID" value="GAA0585693.1"/>
    <property type="molecule type" value="Genomic_DNA"/>
</dbReference>
<protein>
    <recommendedName>
        <fullName evidence="2">alpha-L-rhamnosidase</fullName>
        <ecNumber evidence="2">3.2.1.40</ecNumber>
    </recommendedName>
</protein>
<gene>
    <name evidence="8" type="ORF">GCM10008942_38290</name>
</gene>
<dbReference type="InterPro" id="IPR013783">
    <property type="entry name" value="Ig-like_fold"/>
</dbReference>
<dbReference type="Pfam" id="PF17389">
    <property type="entry name" value="Bac_rhamnosid6H"/>
    <property type="match status" value="1"/>
</dbReference>
<evidence type="ECO:0000313" key="8">
    <source>
        <dbReference type="EMBL" id="GAA0585693.1"/>
    </source>
</evidence>
<dbReference type="Pfam" id="PF25788">
    <property type="entry name" value="Ig_Rha78A_N"/>
    <property type="match status" value="1"/>
</dbReference>
<feature type="domain" description="Alpha-L-rhamnosidase concanavalin-like" evidence="4">
    <location>
        <begin position="493"/>
        <end position="580"/>
    </location>
</feature>
<dbReference type="Pfam" id="PF17390">
    <property type="entry name" value="Bac_rhamnosid_C"/>
    <property type="match status" value="1"/>
</dbReference>
<dbReference type="InterPro" id="IPR035398">
    <property type="entry name" value="Bac_rhamnosid_C"/>
</dbReference>
<dbReference type="Gene3D" id="1.50.10.10">
    <property type="match status" value="1"/>
</dbReference>
<dbReference type="PANTHER" id="PTHR33307:SF6">
    <property type="entry name" value="ALPHA-RHAMNOSIDASE (EUROFUNG)-RELATED"/>
    <property type="match status" value="1"/>
</dbReference>
<sequence length="1038" mass="114177">MTDSSKDVAASELLVAGLKTEFLETPIGLEVAAPRFSWRLVASRRDVRQTAYRVVVASSPDVLATGQGDLWDSGVVRTDRCFEVGYDGLPLKSRQRAFWRLWVWDDKDVVASAESWFEMGLLERADWLGSWLTVEDEEEAADRAAGLRWIWADVAHDSAPVGFRFRFVLSEPPRCAELLLSVKDKLRGVWINGLPIDVAGPAYWGAMQKIPLTLERGVNVLCVEGSALTEDFLPPDGGALSAIVRIDTNDSNVLRLTSGPQWRAGKCDGSAWLSPGFDDSGWLPAVPTKARTQCEPLPAYPARLLRREFSLVKPIARARLYATALGVYEAFVNGRDVTDARLTPEISTASDHVFYQCFDVTDLVRPGVNAVGLHVGDGWYAGALAWRNERYALGDGPKRVLAQLVVDYVDGSREVVATDSSWRTHASHILSSEIYNGERVDARRALLGWCEAGFDDSNWQAAKPASAPVGKLVAMTSPPIRERYALEPVAVKEVRPGTYVYDFGQNFSGWTRATVAGSAGTTVTLRHAEILLPDGEVDQSNLRGAAATDSYVLRGDPQGETFEPRFTYHGFRYVQCNEAAKVEGIVAHSSLPETGAIRIENRMIQSLCDNTLWSQRSNFFGVPTDCPQRDERLGWLGDIQVFLDAACFAMDTDSFIRRFLCEVRAAQSLEGAYPVVAPQPRSFPYMYTAGWSEAGIILPWTLNERYGDTRVIEENWDAMCRWMDFIAAANPDWLWRHRRGLDLGDWLSVDAVQPADETTPRLLAATAFWAYSAQLMAEMAAETGREADVRRFADQHRAIASAFRNAFVTADGVVGNGSQTSYVLALKFGLVPEHLREAAAAHLVAEIAGRGMTLSTGFLGTPYLLDVLCDHGQAETAGALLLQTAYPSWGYMIRSGATTIWERWNGDVGDISMNSYSHYALGAVVGFIYRRLAGIAPGAAGFRRIVVNPLFDPKIGRVEGEYDSCLGRIATRVDGDDAGVSRLMLTVPPNAVAEVHLPGGRRWREGGRPLNVCADIRIVDADGLVLEVGSGDYCFKVQ</sequence>
<dbReference type="Gene3D" id="2.60.120.260">
    <property type="entry name" value="Galactose-binding domain-like"/>
    <property type="match status" value="2"/>
</dbReference>
<name>A0ABN1F9H3_9PROT</name>
<dbReference type="PANTHER" id="PTHR33307">
    <property type="entry name" value="ALPHA-RHAMNOSIDASE (EUROFUNG)"/>
    <property type="match status" value="1"/>
</dbReference>
<dbReference type="InterPro" id="IPR008902">
    <property type="entry name" value="Rhamnosid_concanavalin"/>
</dbReference>
<comment type="catalytic activity">
    <reaction evidence="1">
        <text>Hydrolysis of terminal non-reducing alpha-L-rhamnose residues in alpha-L-rhamnosides.</text>
        <dbReference type="EC" id="3.2.1.40"/>
    </reaction>
</comment>
<evidence type="ECO:0000256" key="2">
    <source>
        <dbReference type="ARBA" id="ARBA00012652"/>
    </source>
</evidence>
<dbReference type="Proteomes" id="UP001499951">
    <property type="component" value="Unassembled WGS sequence"/>
</dbReference>
<feature type="domain" description="Alpha-L-rhamnosidase C-terminal" evidence="7">
    <location>
        <begin position="934"/>
        <end position="1004"/>
    </location>
</feature>